<dbReference type="EMBL" id="LR797501">
    <property type="protein sequence ID" value="CAB4220668.1"/>
    <property type="molecule type" value="Genomic_DNA"/>
</dbReference>
<evidence type="ECO:0000313" key="1">
    <source>
        <dbReference type="EMBL" id="CAB4179104.1"/>
    </source>
</evidence>
<organism evidence="1">
    <name type="scientific">uncultured Caudovirales phage</name>
    <dbReference type="NCBI Taxonomy" id="2100421"/>
    <lineage>
        <taxon>Viruses</taxon>
        <taxon>Duplodnaviria</taxon>
        <taxon>Heunggongvirae</taxon>
        <taxon>Uroviricota</taxon>
        <taxon>Caudoviricetes</taxon>
        <taxon>Peduoviridae</taxon>
        <taxon>Maltschvirus</taxon>
        <taxon>Maltschvirus maltsch</taxon>
    </lineage>
</organism>
<dbReference type="EMBL" id="LR796981">
    <property type="protein sequence ID" value="CAB4179104.1"/>
    <property type="molecule type" value="Genomic_DNA"/>
</dbReference>
<sequence length="138" mass="15529">MKGGDISNVSSLQVVCLTDVVIQLVEEETKGFLSRKTTFKIGNIDLQNANKLWKLANTYGVSLELAGYQDQGWTEELLDKAFDKLEKRVVNPFNYWQLYENPEELVSGIPYRANLRGVIDIPGRVARYGSAGVQIDNM</sequence>
<evidence type="ECO:0000313" key="2">
    <source>
        <dbReference type="EMBL" id="CAB4220668.1"/>
    </source>
</evidence>
<gene>
    <name evidence="1" type="ORF">UFOVP1033_51</name>
    <name evidence="2" type="ORF">UFOVP1631_51</name>
</gene>
<proteinExistence type="predicted"/>
<reference evidence="1" key="1">
    <citation type="submission" date="2020-05" db="EMBL/GenBank/DDBJ databases">
        <authorList>
            <person name="Chiriac C."/>
            <person name="Salcher M."/>
            <person name="Ghai R."/>
            <person name="Kavagutti S V."/>
        </authorList>
    </citation>
    <scope>NUCLEOTIDE SEQUENCE</scope>
</reference>
<name>A0A6J5QHF4_9CAUD</name>
<protein>
    <submittedName>
        <fullName evidence="1">Uncharacterized protein</fullName>
    </submittedName>
</protein>
<accession>A0A6J5QHF4</accession>